<dbReference type="SUPFAM" id="SSF53613">
    <property type="entry name" value="Ribokinase-like"/>
    <property type="match status" value="1"/>
</dbReference>
<proteinExistence type="inferred from homology"/>
<keyword evidence="6 15" id="KW-0547">Nucleotide-binding</keyword>
<accession>A0A1V8M5D0</accession>
<comment type="subunit">
    <text evidence="3 15">Homodimer.</text>
</comment>
<dbReference type="EMBL" id="LPUF01000001">
    <property type="protein sequence ID" value="OQK16603.1"/>
    <property type="molecule type" value="Genomic_DNA"/>
</dbReference>
<feature type="active site" evidence="15">
    <location>
        <position position="263"/>
    </location>
</feature>
<feature type="region of interest" description="Cytidylyltransferase" evidence="15">
    <location>
        <begin position="343"/>
        <end position="473"/>
    </location>
</feature>
<dbReference type="RefSeq" id="WP_080521228.1">
    <property type="nucleotide sequence ID" value="NZ_LPUF01000001.1"/>
</dbReference>
<feature type="domain" description="Carbohydrate kinase PfkB" evidence="16">
    <location>
        <begin position="12"/>
        <end position="302"/>
    </location>
</feature>
<feature type="region of interest" description="Ribokinase" evidence="15">
    <location>
        <begin position="1"/>
        <end position="319"/>
    </location>
</feature>
<evidence type="ECO:0000259" key="17">
    <source>
        <dbReference type="Pfam" id="PF01467"/>
    </source>
</evidence>
<evidence type="ECO:0000256" key="10">
    <source>
        <dbReference type="ARBA" id="ARBA00023277"/>
    </source>
</evidence>
<dbReference type="GO" id="GO:0033786">
    <property type="term" value="F:heptose-1-phosphate adenylyltransferase activity"/>
    <property type="evidence" value="ECO:0007669"/>
    <property type="project" value="UniProtKB-UniRule"/>
</dbReference>
<keyword evidence="10 15" id="KW-0119">Carbohydrate metabolism</keyword>
<feature type="binding site" evidence="15">
    <location>
        <begin position="195"/>
        <end position="198"/>
    </location>
    <ligand>
        <name>ATP</name>
        <dbReference type="ChEBI" id="CHEBI:30616"/>
    </ligand>
</feature>
<comment type="similarity">
    <text evidence="14 15">In the C-terminal section; belongs to the cytidylyltransferase family.</text>
</comment>
<evidence type="ECO:0000256" key="11">
    <source>
        <dbReference type="ARBA" id="ARBA00047428"/>
    </source>
</evidence>
<dbReference type="InterPro" id="IPR011914">
    <property type="entry name" value="RfaE_dom_II"/>
</dbReference>
<dbReference type="NCBIfam" id="TIGR00125">
    <property type="entry name" value="cyt_tran_rel"/>
    <property type="match status" value="1"/>
</dbReference>
<dbReference type="Proteomes" id="UP000191980">
    <property type="component" value="Unassembled WGS sequence"/>
</dbReference>
<evidence type="ECO:0000256" key="1">
    <source>
        <dbReference type="ARBA" id="ARBA00002319"/>
    </source>
</evidence>
<evidence type="ECO:0000256" key="2">
    <source>
        <dbReference type="ARBA" id="ARBA00003753"/>
    </source>
</evidence>
<dbReference type="Pfam" id="PF01467">
    <property type="entry name" value="CTP_transf_like"/>
    <property type="match status" value="1"/>
</dbReference>
<dbReference type="FunFam" id="3.40.1190.20:FF:000002">
    <property type="entry name" value="Bifunctional protein HldE"/>
    <property type="match status" value="1"/>
</dbReference>
<comment type="function">
    <text evidence="1 15">Catalyzes the phosphorylation of D-glycero-D-manno-heptose 7-phosphate at the C-1 position to selectively form D-glycero-beta-D-manno-heptose-1,7-bisphosphate.</text>
</comment>
<dbReference type="InterPro" id="IPR029056">
    <property type="entry name" value="Ribokinase-like"/>
</dbReference>
<dbReference type="EC" id="2.7.1.167" evidence="15"/>
<dbReference type="GO" id="GO:0005829">
    <property type="term" value="C:cytosol"/>
    <property type="evidence" value="ECO:0007669"/>
    <property type="project" value="TreeGrafter"/>
</dbReference>
<protein>
    <recommendedName>
        <fullName evidence="15">Bifunctional protein HldE</fullName>
    </recommendedName>
    <domain>
        <recommendedName>
            <fullName evidence="15">D-beta-D-heptose 7-phosphate kinase</fullName>
            <ecNumber evidence="15">2.7.1.167</ecNumber>
        </recommendedName>
        <alternativeName>
            <fullName evidence="15">D-beta-D-heptose 7-phosphotransferase</fullName>
        </alternativeName>
        <alternativeName>
            <fullName evidence="15">D-glycero-beta-D-manno-heptose-7-phosphate kinase</fullName>
        </alternativeName>
    </domain>
    <domain>
        <recommendedName>
            <fullName evidence="15">D-beta-D-heptose 1-phosphate adenylyltransferase</fullName>
            <ecNumber evidence="15">2.7.7.70</ecNumber>
        </recommendedName>
        <alternativeName>
            <fullName evidence="15">D-glycero-beta-D-manno-heptose 1-phosphate adenylyltransferase</fullName>
        </alternativeName>
    </domain>
</protein>
<dbReference type="AlphaFoldDB" id="A0A1V8M5D0"/>
<comment type="pathway">
    <text evidence="15">Nucleotide-sugar biosynthesis; ADP-L-glycero-beta-D-manno-heptose biosynthesis; ADP-L-glycero-beta-D-manno-heptose from D-glycero-beta-D-manno-heptose 7-phosphate: step 3/4.</text>
</comment>
<evidence type="ECO:0000256" key="8">
    <source>
        <dbReference type="ARBA" id="ARBA00022840"/>
    </source>
</evidence>
<dbReference type="UniPathway" id="UPA00356">
    <property type="reaction ID" value="UER00437"/>
</dbReference>
<dbReference type="STRING" id="1420851.AU255_01475"/>
<evidence type="ECO:0000256" key="9">
    <source>
        <dbReference type="ARBA" id="ARBA00023268"/>
    </source>
</evidence>
<dbReference type="PANTHER" id="PTHR46969">
    <property type="entry name" value="BIFUNCTIONAL PROTEIN HLDE"/>
    <property type="match status" value="1"/>
</dbReference>
<comment type="catalytic activity">
    <reaction evidence="12 15">
        <text>D-glycero-beta-D-manno-heptose 7-phosphate + ATP = D-glycero-beta-D-manno-heptose 1,7-bisphosphate + ADP + H(+)</text>
        <dbReference type="Rhea" id="RHEA:27473"/>
        <dbReference type="ChEBI" id="CHEBI:15378"/>
        <dbReference type="ChEBI" id="CHEBI:30616"/>
        <dbReference type="ChEBI" id="CHEBI:60204"/>
        <dbReference type="ChEBI" id="CHEBI:60208"/>
        <dbReference type="ChEBI" id="CHEBI:456216"/>
        <dbReference type="EC" id="2.7.1.167"/>
    </reaction>
</comment>
<evidence type="ECO:0000256" key="12">
    <source>
        <dbReference type="ARBA" id="ARBA00052873"/>
    </source>
</evidence>
<comment type="similarity">
    <text evidence="13 15">In the N-terminal section; belongs to the carbohydrate kinase PfkB family.</text>
</comment>
<dbReference type="InterPro" id="IPR023030">
    <property type="entry name" value="Bifunc_HldE"/>
</dbReference>
<keyword evidence="7 15" id="KW-0418">Kinase</keyword>
<dbReference type="SUPFAM" id="SSF52374">
    <property type="entry name" value="Nucleotidylyl transferase"/>
    <property type="match status" value="1"/>
</dbReference>
<reference evidence="18 19" key="1">
    <citation type="submission" date="2015-12" db="EMBL/GenBank/DDBJ databases">
        <authorList>
            <person name="Shamseldin A."/>
            <person name="Moawad H."/>
            <person name="Abd El-Rahim W.M."/>
            <person name="Sadowsky M.J."/>
        </authorList>
    </citation>
    <scope>NUCLEOTIDE SEQUENCE [LARGE SCALE GENOMIC DNA]</scope>
    <source>
        <strain evidence="18 19">WF1</strain>
    </source>
</reference>
<dbReference type="GO" id="GO:0097171">
    <property type="term" value="P:ADP-L-glycero-beta-D-manno-heptose biosynthetic process"/>
    <property type="evidence" value="ECO:0007669"/>
    <property type="project" value="UniProtKB-UniPathway"/>
</dbReference>
<comment type="catalytic activity">
    <reaction evidence="11 15">
        <text>D-glycero-beta-D-manno-heptose 1-phosphate + ATP + H(+) = ADP-D-glycero-beta-D-manno-heptose + diphosphate</text>
        <dbReference type="Rhea" id="RHEA:27465"/>
        <dbReference type="ChEBI" id="CHEBI:15378"/>
        <dbReference type="ChEBI" id="CHEBI:30616"/>
        <dbReference type="ChEBI" id="CHEBI:33019"/>
        <dbReference type="ChEBI" id="CHEBI:59967"/>
        <dbReference type="ChEBI" id="CHEBI:61593"/>
        <dbReference type="EC" id="2.7.7.70"/>
    </reaction>
</comment>
<dbReference type="Pfam" id="PF00294">
    <property type="entry name" value="PfkB"/>
    <property type="match status" value="1"/>
</dbReference>
<comment type="function">
    <text evidence="2 15">Catalyzes the ADP transfer from ATP to D-glycero-beta-D-manno-heptose 1-phosphate, yielding ADP-D-glycero-beta-D-manno-heptose.</text>
</comment>
<dbReference type="HAMAP" id="MF_01603">
    <property type="entry name" value="HldE"/>
    <property type="match status" value="1"/>
</dbReference>
<evidence type="ECO:0000259" key="16">
    <source>
        <dbReference type="Pfam" id="PF00294"/>
    </source>
</evidence>
<comment type="pathway">
    <text evidence="15">Nucleotide-sugar biosynthesis; ADP-L-glycero-beta-D-manno-heptose biosynthesis; ADP-L-glycero-beta-D-manno-heptose from D-glycero-beta-D-manno-heptose 7-phosphate: step 1/4.</text>
</comment>
<dbReference type="GO" id="GO:0005524">
    <property type="term" value="F:ATP binding"/>
    <property type="evidence" value="ECO:0007669"/>
    <property type="project" value="UniProtKB-UniRule"/>
</dbReference>
<dbReference type="OrthoDB" id="9802794at2"/>
<evidence type="ECO:0000313" key="19">
    <source>
        <dbReference type="Proteomes" id="UP000191980"/>
    </source>
</evidence>
<dbReference type="PANTHER" id="PTHR46969:SF1">
    <property type="entry name" value="BIFUNCTIONAL PROTEIN HLDE"/>
    <property type="match status" value="1"/>
</dbReference>
<dbReference type="Gene3D" id="3.40.1190.20">
    <property type="match status" value="1"/>
</dbReference>
<sequence length="473" mass="51077">MISEIPGFKGLNILVVGDLMLDYYWSGQTTRVSPEAPVPIVKVAKKEARAGGAGNVALNIASLAANVTLLGIVGDDNEANELQNLLEAKGVTCDFIKSNNVPTTCKLRIVAQHQQLIRLDFEESLIDFDYTELLRHYKAALATADVVIFSDYAKGVLEHIPQLLELANAQGVQSFVDPKGTDFSRYQGATLITPNRSEFQAVVGPCLNNEQIISKGQSLLAQHNIEALLVTLSEHGMALIKKSEAHFLPTHAREVFDVTGAGDTVIASMALGVASGLGLQHAMHLANMAAGIVVGKFGTSTVSSHELNRALHGDKENISGVVSEDELKNEIEFAQKSGEKVVMTNGCFDILHAGHVAYLEQARLLGDRLVVAINSDESVQQLKGPSRPINKLADRMTIIAALGCVDWVIPFFEETPERIYNTFLPDILVKGGDYKPEEVVGAEAVINAGGKVQILDFVDGKSTTTTIERIKNQ</sequence>
<evidence type="ECO:0000256" key="4">
    <source>
        <dbReference type="ARBA" id="ARBA00022679"/>
    </source>
</evidence>
<feature type="domain" description="Cytidyltransferase-like" evidence="17">
    <location>
        <begin position="343"/>
        <end position="434"/>
    </location>
</feature>
<keyword evidence="9 15" id="KW-0511">Multifunctional enzyme</keyword>
<dbReference type="InterPro" id="IPR004821">
    <property type="entry name" value="Cyt_trans-like"/>
</dbReference>
<keyword evidence="8 15" id="KW-0067">ATP-binding</keyword>
<evidence type="ECO:0000256" key="5">
    <source>
        <dbReference type="ARBA" id="ARBA00022695"/>
    </source>
</evidence>
<dbReference type="FunFam" id="3.40.50.620:FF:000028">
    <property type="entry name" value="Bifunctional protein HldE"/>
    <property type="match status" value="1"/>
</dbReference>
<dbReference type="GO" id="GO:0033785">
    <property type="term" value="F:heptose 7-phosphate kinase activity"/>
    <property type="evidence" value="ECO:0007669"/>
    <property type="project" value="UniProtKB-UniRule"/>
</dbReference>
<dbReference type="InterPro" id="IPR011611">
    <property type="entry name" value="PfkB_dom"/>
</dbReference>
<organism evidence="18 19">
    <name type="scientific">Methyloprofundus sedimenti</name>
    <dbReference type="NCBI Taxonomy" id="1420851"/>
    <lineage>
        <taxon>Bacteria</taxon>
        <taxon>Pseudomonadati</taxon>
        <taxon>Pseudomonadota</taxon>
        <taxon>Gammaproteobacteria</taxon>
        <taxon>Methylococcales</taxon>
        <taxon>Methylococcaceae</taxon>
        <taxon>Methyloprofundus</taxon>
    </lineage>
</organism>
<comment type="caution">
    <text evidence="18">The sequence shown here is derived from an EMBL/GenBank/DDBJ whole genome shotgun (WGS) entry which is preliminary data.</text>
</comment>
<evidence type="ECO:0000256" key="7">
    <source>
        <dbReference type="ARBA" id="ARBA00022777"/>
    </source>
</evidence>
<dbReference type="NCBIfam" id="TIGR02198">
    <property type="entry name" value="rfaE_dom_I"/>
    <property type="match status" value="1"/>
</dbReference>
<dbReference type="InterPro" id="IPR014729">
    <property type="entry name" value="Rossmann-like_a/b/a_fold"/>
</dbReference>
<dbReference type="NCBIfam" id="NF008454">
    <property type="entry name" value="PRK11316.1"/>
    <property type="match status" value="1"/>
</dbReference>
<dbReference type="NCBIfam" id="TIGR02199">
    <property type="entry name" value="rfaE_dom_II"/>
    <property type="match status" value="1"/>
</dbReference>
<evidence type="ECO:0000256" key="14">
    <source>
        <dbReference type="ARBA" id="ARBA00061122"/>
    </source>
</evidence>
<name>A0A1V8M5D0_9GAMM</name>
<dbReference type="InterPro" id="IPR011913">
    <property type="entry name" value="RfaE_dom_I"/>
</dbReference>
<evidence type="ECO:0000313" key="18">
    <source>
        <dbReference type="EMBL" id="OQK16603.1"/>
    </source>
</evidence>
<dbReference type="EC" id="2.7.7.70" evidence="15"/>
<evidence type="ECO:0000256" key="15">
    <source>
        <dbReference type="HAMAP-Rule" id="MF_01603"/>
    </source>
</evidence>
<keyword evidence="5 15" id="KW-0548">Nucleotidyltransferase</keyword>
<gene>
    <name evidence="15" type="primary">hldE</name>
    <name evidence="18" type="ORF">AU255_01475</name>
</gene>
<evidence type="ECO:0000256" key="3">
    <source>
        <dbReference type="ARBA" id="ARBA00011738"/>
    </source>
</evidence>
<dbReference type="Gene3D" id="3.40.50.620">
    <property type="entry name" value="HUPs"/>
    <property type="match status" value="1"/>
</dbReference>
<dbReference type="GO" id="GO:0016773">
    <property type="term" value="F:phosphotransferase activity, alcohol group as acceptor"/>
    <property type="evidence" value="ECO:0007669"/>
    <property type="project" value="InterPro"/>
</dbReference>
<dbReference type="CDD" id="cd01172">
    <property type="entry name" value="RfaE_like"/>
    <property type="match status" value="1"/>
</dbReference>
<evidence type="ECO:0000256" key="13">
    <source>
        <dbReference type="ARBA" id="ARBA00060955"/>
    </source>
</evidence>
<evidence type="ECO:0000256" key="6">
    <source>
        <dbReference type="ARBA" id="ARBA00022741"/>
    </source>
</evidence>
<keyword evidence="4 15" id="KW-0808">Transferase</keyword>
<keyword evidence="19" id="KW-1185">Reference proteome</keyword>